<dbReference type="InterPro" id="IPR001841">
    <property type="entry name" value="Znf_RING"/>
</dbReference>
<feature type="transmembrane region" description="Helical" evidence="5">
    <location>
        <begin position="198"/>
        <end position="214"/>
    </location>
</feature>
<dbReference type="Pfam" id="PF13445">
    <property type="entry name" value="zf-RING_UBOX"/>
    <property type="match status" value="1"/>
</dbReference>
<proteinExistence type="predicted"/>
<dbReference type="SUPFAM" id="SSF57850">
    <property type="entry name" value="RING/U-box"/>
    <property type="match status" value="1"/>
</dbReference>
<keyword evidence="5" id="KW-0472">Membrane</keyword>
<keyword evidence="1" id="KW-0479">Metal-binding</keyword>
<sequence>MGVCPICFEGLKSPACCVPCGHVFCKVCISRWSAYNNRSLEEVLYHYSPQRSRSCPQCRTDIHSIQSIRFDVDEVPGSDEPEIDPWEPNDDYSTILKSVYNIWFRSELRKGCVSAQSRILSVPIVQKSWDAGKLCVNKMGDFVSDFRNVEGGQEMKIEWLKNQAKETFVALKNRIATHPRVESLSTQWSNYNEDTKKTIMFLLFVVCVVILGDAQNQQGFLQSVVLPVFQAILSIMWEIFSMLLYCLTRPITCLLQIFLSVVLMILDILRAILHIPFAVLSILLWLPYTMVMGLTVFLSSILSTVLKIGLPILFLCYVLSPGTLHEIKRKLGEIHAGLQQRPDSPQGETEIN</sequence>
<dbReference type="InterPro" id="IPR027370">
    <property type="entry name" value="Znf-RING_euk"/>
</dbReference>
<evidence type="ECO:0000256" key="1">
    <source>
        <dbReference type="ARBA" id="ARBA00022723"/>
    </source>
</evidence>
<feature type="transmembrane region" description="Helical" evidence="5">
    <location>
        <begin position="292"/>
        <end position="320"/>
    </location>
</feature>
<keyword evidence="3" id="KW-0862">Zinc</keyword>
<evidence type="ECO:0000313" key="9">
    <source>
        <dbReference type="RefSeq" id="XP_022341719.1"/>
    </source>
</evidence>
<dbReference type="PROSITE" id="PS00518">
    <property type="entry name" value="ZF_RING_1"/>
    <property type="match status" value="1"/>
</dbReference>
<dbReference type="PROSITE" id="PS50089">
    <property type="entry name" value="ZF_RING_2"/>
    <property type="match status" value="1"/>
</dbReference>
<evidence type="ECO:0000256" key="3">
    <source>
        <dbReference type="ARBA" id="ARBA00022833"/>
    </source>
</evidence>
<feature type="transmembrane region" description="Helical" evidence="5">
    <location>
        <begin position="257"/>
        <end position="286"/>
    </location>
</feature>
<dbReference type="GO" id="GO:0004842">
    <property type="term" value="F:ubiquitin-protein transferase activity"/>
    <property type="evidence" value="ECO:0007669"/>
    <property type="project" value="TreeGrafter"/>
</dbReference>
<evidence type="ECO:0000256" key="2">
    <source>
        <dbReference type="ARBA" id="ARBA00022771"/>
    </source>
</evidence>
<keyword evidence="5" id="KW-1133">Transmembrane helix</keyword>
<dbReference type="SMART" id="SM00184">
    <property type="entry name" value="RING"/>
    <property type="match status" value="1"/>
</dbReference>
<dbReference type="GO" id="GO:0008270">
    <property type="term" value="F:zinc ion binding"/>
    <property type="evidence" value="ECO:0007669"/>
    <property type="project" value="UniProtKB-KW"/>
</dbReference>
<organism evidence="7 8">
    <name type="scientific">Crassostrea virginica</name>
    <name type="common">Eastern oyster</name>
    <dbReference type="NCBI Taxonomy" id="6565"/>
    <lineage>
        <taxon>Eukaryota</taxon>
        <taxon>Metazoa</taxon>
        <taxon>Spiralia</taxon>
        <taxon>Lophotrochozoa</taxon>
        <taxon>Mollusca</taxon>
        <taxon>Bivalvia</taxon>
        <taxon>Autobranchia</taxon>
        <taxon>Pteriomorphia</taxon>
        <taxon>Ostreida</taxon>
        <taxon>Ostreoidea</taxon>
        <taxon>Ostreidae</taxon>
        <taxon>Crassostrea</taxon>
    </lineage>
</organism>
<evidence type="ECO:0000313" key="7">
    <source>
        <dbReference type="Proteomes" id="UP000694844"/>
    </source>
</evidence>
<evidence type="ECO:0000313" key="8">
    <source>
        <dbReference type="RefSeq" id="XP_022341718.1"/>
    </source>
</evidence>
<dbReference type="InterPro" id="IPR047126">
    <property type="entry name" value="RNF141-like"/>
</dbReference>
<feature type="transmembrane region" description="Helical" evidence="5">
    <location>
        <begin position="220"/>
        <end position="245"/>
    </location>
</feature>
<keyword evidence="5" id="KW-0812">Transmembrane</keyword>
<dbReference type="OrthoDB" id="6270329at2759"/>
<dbReference type="RefSeq" id="XP_022341718.1">
    <property type="nucleotide sequence ID" value="XM_022486010.1"/>
</dbReference>
<dbReference type="GO" id="GO:0051865">
    <property type="term" value="P:protein autoubiquitination"/>
    <property type="evidence" value="ECO:0007669"/>
    <property type="project" value="TreeGrafter"/>
</dbReference>
<dbReference type="Proteomes" id="UP000694844">
    <property type="component" value="Chromosome 5"/>
</dbReference>
<evidence type="ECO:0000259" key="6">
    <source>
        <dbReference type="PROSITE" id="PS50089"/>
    </source>
</evidence>
<evidence type="ECO:0000256" key="4">
    <source>
        <dbReference type="PROSITE-ProRule" id="PRU00175"/>
    </source>
</evidence>
<dbReference type="InterPro" id="IPR017907">
    <property type="entry name" value="Znf_RING_CS"/>
</dbReference>
<dbReference type="GeneID" id="111135712"/>
<evidence type="ECO:0000256" key="5">
    <source>
        <dbReference type="SAM" id="Phobius"/>
    </source>
</evidence>
<protein>
    <submittedName>
        <fullName evidence="8 9">Uncharacterized protein LOC111135712 isoform X1</fullName>
    </submittedName>
</protein>
<keyword evidence="7" id="KW-1185">Reference proteome</keyword>
<dbReference type="KEGG" id="cvn:111135712"/>
<feature type="domain" description="RING-type" evidence="6">
    <location>
        <begin position="4"/>
        <end position="59"/>
    </location>
</feature>
<dbReference type="PANTHER" id="PTHR12109:SF3">
    <property type="entry name" value="RING FINGER PROTEIN 141"/>
    <property type="match status" value="1"/>
</dbReference>
<gene>
    <name evidence="8 9" type="primary">LOC111135712</name>
</gene>
<reference evidence="8 9" key="1">
    <citation type="submission" date="2025-04" db="UniProtKB">
        <authorList>
            <consortium name="RefSeq"/>
        </authorList>
    </citation>
    <scope>IDENTIFICATION</scope>
    <source>
        <tissue evidence="8 9">Whole sample</tissue>
    </source>
</reference>
<dbReference type="AlphaFoldDB" id="A0A8B8EPG6"/>
<dbReference type="InterPro" id="IPR013083">
    <property type="entry name" value="Znf_RING/FYVE/PHD"/>
</dbReference>
<dbReference type="RefSeq" id="XP_022341719.1">
    <property type="nucleotide sequence ID" value="XM_022486011.1"/>
</dbReference>
<accession>A0A8B8EPG6</accession>
<dbReference type="PANTHER" id="PTHR12109">
    <property type="entry name" value="RING FINGER PROTEIN 141-RELATED"/>
    <property type="match status" value="1"/>
</dbReference>
<dbReference type="Gene3D" id="3.30.40.10">
    <property type="entry name" value="Zinc/RING finger domain, C3HC4 (zinc finger)"/>
    <property type="match status" value="1"/>
</dbReference>
<name>A0A8B8EPG6_CRAVI</name>
<keyword evidence="2 4" id="KW-0863">Zinc-finger</keyword>